<dbReference type="PANTHER" id="PTHR36151:SF3">
    <property type="entry name" value="ER-BOUND OXYGENASE MPAB_MPAB'_RUBBER OXYGENASE CATALYTIC DOMAIN-CONTAINING PROTEIN"/>
    <property type="match status" value="1"/>
</dbReference>
<organism evidence="2 3">
    <name type="scientific">Blastococcus aurantiacus</name>
    <dbReference type="NCBI Taxonomy" id="1550231"/>
    <lineage>
        <taxon>Bacteria</taxon>
        <taxon>Bacillati</taxon>
        <taxon>Actinomycetota</taxon>
        <taxon>Actinomycetes</taxon>
        <taxon>Geodermatophilales</taxon>
        <taxon>Geodermatophilaceae</taxon>
        <taxon>Blastococcus</taxon>
    </lineage>
</organism>
<name>A0A1G7KWS2_9ACTN</name>
<gene>
    <name evidence="2" type="ORF">SAMN05660662_2125</name>
</gene>
<reference evidence="3" key="1">
    <citation type="submission" date="2016-10" db="EMBL/GenBank/DDBJ databases">
        <authorList>
            <person name="Varghese N."/>
            <person name="Submissions S."/>
        </authorList>
    </citation>
    <scope>NUCLEOTIDE SEQUENCE [LARGE SCALE GENOMIC DNA]</scope>
    <source>
        <strain evidence="3">DSM 44268</strain>
    </source>
</reference>
<accession>A0A1G7KWS2</accession>
<dbReference type="EMBL" id="FNBT01000003">
    <property type="protein sequence ID" value="SDF41678.1"/>
    <property type="molecule type" value="Genomic_DNA"/>
</dbReference>
<dbReference type="Proteomes" id="UP000199406">
    <property type="component" value="Unassembled WGS sequence"/>
</dbReference>
<protein>
    <submittedName>
        <fullName evidence="2">Uncharacterized conserved protein, DUF2236 family</fullName>
    </submittedName>
</protein>
<dbReference type="STRING" id="1550231.SAMN05660662_2125"/>
<dbReference type="Pfam" id="PF09995">
    <property type="entry name" value="MPAB_Lcp_cat"/>
    <property type="match status" value="1"/>
</dbReference>
<proteinExistence type="predicted"/>
<dbReference type="PANTHER" id="PTHR36151">
    <property type="entry name" value="BLR2777 PROTEIN"/>
    <property type="match status" value="1"/>
</dbReference>
<feature type="domain" description="ER-bound oxygenase mpaB/mpaB'/Rubber oxygenase catalytic" evidence="1">
    <location>
        <begin position="30"/>
        <end position="261"/>
    </location>
</feature>
<dbReference type="RefSeq" id="WP_255362325.1">
    <property type="nucleotide sequence ID" value="NZ_FNBT01000003.1"/>
</dbReference>
<keyword evidence="3" id="KW-1185">Reference proteome</keyword>
<evidence type="ECO:0000313" key="2">
    <source>
        <dbReference type="EMBL" id="SDF41678.1"/>
    </source>
</evidence>
<dbReference type="InterPro" id="IPR018713">
    <property type="entry name" value="MPAB/Lcp_cat_dom"/>
</dbReference>
<dbReference type="GO" id="GO:0016491">
    <property type="term" value="F:oxidoreductase activity"/>
    <property type="evidence" value="ECO:0007669"/>
    <property type="project" value="InterPro"/>
</dbReference>
<dbReference type="AlphaFoldDB" id="A0A1G7KWS2"/>
<evidence type="ECO:0000313" key="3">
    <source>
        <dbReference type="Proteomes" id="UP000199406"/>
    </source>
</evidence>
<evidence type="ECO:0000259" key="1">
    <source>
        <dbReference type="Pfam" id="PF09995"/>
    </source>
</evidence>
<sequence>MSRLAPLPSPDDWTAEEDRLGFFGPGSVTWRVHGDPAYHLGAMRSLMIQALHPVAMDGVARNSAGFKDDWWMRITRTGQYMETAVYGTRTEARRMAARVRGYHRKLSGVEETTGRAYRVDDPDLLLWVHNCAVDSILSTTRRAGLALTDEEADRYVAEQVAFAHLVGVPLETVPRSVAEMDAYFEAIRPSLAATPAAVKGVRDLFLPPMPGWLQLLTPARPVWGSLAGLCFALLPAWARRMYSLPGLALTDAAATAGLRAFRAGFLALPQRAYRSPIVRAGYDRVGGAERLSA</sequence>